<keyword evidence="4 10" id="KW-0812">Transmembrane</keyword>
<keyword evidence="7 9" id="KW-0807">Transducer</keyword>
<feature type="domain" description="HAMP" evidence="13">
    <location>
        <begin position="211"/>
        <end position="263"/>
    </location>
</feature>
<evidence type="ECO:0000256" key="7">
    <source>
        <dbReference type="ARBA" id="ARBA00023224"/>
    </source>
</evidence>
<dbReference type="AlphaFoldDB" id="A0A1H1T7D9"/>
<feature type="domain" description="T-SNARE coiled-coil homology" evidence="12">
    <location>
        <begin position="463"/>
        <end position="517"/>
    </location>
</feature>
<dbReference type="PRINTS" id="PR00260">
    <property type="entry name" value="CHEMTRNSDUCR"/>
</dbReference>
<sequence length="540" mass="57567">MLKKSIRARTLALLAGSLALLLVIALVSFSVLSSKVDAYMHLVHGPLRASELIDRASSQFKTQVQEWKNVLLRGEDQAALDKYWGAFQAQEQSVQATLSELGALEGIPPEVGSAVQQLRAEHLRLGVAYRSGLDAFMAAGRDHQAGDKAVKGVDRATSEQMEALVRSLRQSAEDQAIQIDESSDRAVWLGIIVLIVSGLGLIVISAWRIDHILVTPIRTLTERIDSLSRGRLGQRIATDRVDELGQLTNAANTLTDFLRETFRQLQTSGAELDEASGALNSVATTIAAGTRDQFSRTDQVATAMEEMSATAQDVARHASAAAASADAAEQAAQRGDLVMQGTVASIKSVRKEIAATAAVIQQLESDSGRIGQVLDVIRGVAEQTNLLALNAAIEAARAGEAGRGFAVVADEVRTLAQRTAASTAEINQIIAAVQRGALDAVGAIEAGQQQSEKGLEEVIQAGDALRQITAAVEAIRDMNHQIATAAEEQNAVVDDITCNLSQIREIGSANQQNVERTATASERLHAISADMRKLTARIVQ</sequence>
<evidence type="ECO:0000256" key="5">
    <source>
        <dbReference type="ARBA" id="ARBA00022989"/>
    </source>
</evidence>
<dbReference type="CDD" id="cd06225">
    <property type="entry name" value="HAMP"/>
    <property type="match status" value="1"/>
</dbReference>
<dbReference type="InterPro" id="IPR004090">
    <property type="entry name" value="Chemotax_Me-accpt_rcpt"/>
</dbReference>
<dbReference type="RefSeq" id="WP_093393302.1">
    <property type="nucleotide sequence ID" value="NZ_LT629736.1"/>
</dbReference>
<dbReference type="SMART" id="SM00304">
    <property type="entry name" value="HAMP"/>
    <property type="match status" value="1"/>
</dbReference>
<comment type="similarity">
    <text evidence="8">Belongs to the methyl-accepting chemotaxis (MCP) protein family.</text>
</comment>
<dbReference type="CDD" id="cd11386">
    <property type="entry name" value="MCP_signal"/>
    <property type="match status" value="1"/>
</dbReference>
<evidence type="ECO:0000256" key="6">
    <source>
        <dbReference type="ARBA" id="ARBA00023136"/>
    </source>
</evidence>
<comment type="subcellular location">
    <subcellularLocation>
        <location evidence="1">Cell inner membrane</location>
        <topology evidence="1">Multi-pass membrane protein</topology>
    </subcellularLocation>
</comment>
<evidence type="ECO:0000256" key="4">
    <source>
        <dbReference type="ARBA" id="ARBA00022692"/>
    </source>
</evidence>
<dbReference type="SMART" id="SM00283">
    <property type="entry name" value="MA"/>
    <property type="match status" value="1"/>
</dbReference>
<dbReference type="PANTHER" id="PTHR32089">
    <property type="entry name" value="METHYL-ACCEPTING CHEMOTAXIS PROTEIN MCPB"/>
    <property type="match status" value="1"/>
</dbReference>
<dbReference type="PROSITE" id="PS50885">
    <property type="entry name" value="HAMP"/>
    <property type="match status" value="1"/>
</dbReference>
<dbReference type="Proteomes" id="UP000243207">
    <property type="component" value="Chromosome I"/>
</dbReference>
<evidence type="ECO:0000256" key="1">
    <source>
        <dbReference type="ARBA" id="ARBA00004429"/>
    </source>
</evidence>
<dbReference type="SUPFAM" id="SSF58104">
    <property type="entry name" value="Methyl-accepting chemotaxis protein (MCP) signaling domain"/>
    <property type="match status" value="1"/>
</dbReference>
<keyword evidence="3" id="KW-0997">Cell inner membrane</keyword>
<evidence type="ECO:0000259" key="13">
    <source>
        <dbReference type="PROSITE" id="PS50885"/>
    </source>
</evidence>
<evidence type="ECO:0000259" key="12">
    <source>
        <dbReference type="PROSITE" id="PS50192"/>
    </source>
</evidence>
<keyword evidence="3" id="KW-1003">Cell membrane</keyword>
<dbReference type="OrthoDB" id="1884279at2"/>
<proteinExistence type="inferred from homology"/>
<gene>
    <name evidence="14" type="ORF">SAMN05216421_1749</name>
</gene>
<dbReference type="FunFam" id="1.10.287.950:FF:000001">
    <property type="entry name" value="Methyl-accepting chemotaxis sensory transducer"/>
    <property type="match status" value="1"/>
</dbReference>
<dbReference type="EMBL" id="LT629736">
    <property type="protein sequence ID" value="SDS56107.1"/>
    <property type="molecule type" value="Genomic_DNA"/>
</dbReference>
<organism evidence="14 15">
    <name type="scientific">Halopseudomonas xinjiangensis</name>
    <dbReference type="NCBI Taxonomy" id="487184"/>
    <lineage>
        <taxon>Bacteria</taxon>
        <taxon>Pseudomonadati</taxon>
        <taxon>Pseudomonadota</taxon>
        <taxon>Gammaproteobacteria</taxon>
        <taxon>Pseudomonadales</taxon>
        <taxon>Pseudomonadaceae</taxon>
        <taxon>Halopseudomonas</taxon>
    </lineage>
</organism>
<dbReference type="GO" id="GO:0004888">
    <property type="term" value="F:transmembrane signaling receptor activity"/>
    <property type="evidence" value="ECO:0007669"/>
    <property type="project" value="InterPro"/>
</dbReference>
<dbReference type="GO" id="GO:0007165">
    <property type="term" value="P:signal transduction"/>
    <property type="evidence" value="ECO:0007669"/>
    <property type="project" value="UniProtKB-KW"/>
</dbReference>
<dbReference type="Pfam" id="PF00672">
    <property type="entry name" value="HAMP"/>
    <property type="match status" value="1"/>
</dbReference>
<name>A0A1H1T7D9_9GAMM</name>
<reference evidence="15" key="1">
    <citation type="submission" date="2016-10" db="EMBL/GenBank/DDBJ databases">
        <authorList>
            <person name="Varghese N."/>
            <person name="Submissions S."/>
        </authorList>
    </citation>
    <scope>NUCLEOTIDE SEQUENCE [LARGE SCALE GENOMIC DNA]</scope>
    <source>
        <strain evidence="15">NRRL B-51270</strain>
    </source>
</reference>
<evidence type="ECO:0000256" key="2">
    <source>
        <dbReference type="ARBA" id="ARBA00022500"/>
    </source>
</evidence>
<dbReference type="InterPro" id="IPR004089">
    <property type="entry name" value="MCPsignal_dom"/>
</dbReference>
<dbReference type="Gene3D" id="1.10.287.950">
    <property type="entry name" value="Methyl-accepting chemotaxis protein"/>
    <property type="match status" value="1"/>
</dbReference>
<accession>A0A1H1T7D9</accession>
<keyword evidence="15" id="KW-1185">Reference proteome</keyword>
<evidence type="ECO:0000256" key="3">
    <source>
        <dbReference type="ARBA" id="ARBA00022519"/>
    </source>
</evidence>
<evidence type="ECO:0000256" key="9">
    <source>
        <dbReference type="PROSITE-ProRule" id="PRU00284"/>
    </source>
</evidence>
<feature type="transmembrane region" description="Helical" evidence="10">
    <location>
        <begin position="186"/>
        <end position="209"/>
    </location>
</feature>
<evidence type="ECO:0000256" key="10">
    <source>
        <dbReference type="SAM" id="Phobius"/>
    </source>
</evidence>
<dbReference type="PANTHER" id="PTHR32089:SF120">
    <property type="entry name" value="METHYL-ACCEPTING CHEMOTAXIS PROTEIN TLPQ"/>
    <property type="match status" value="1"/>
</dbReference>
<dbReference type="GO" id="GO:0006935">
    <property type="term" value="P:chemotaxis"/>
    <property type="evidence" value="ECO:0007669"/>
    <property type="project" value="UniProtKB-KW"/>
</dbReference>
<keyword evidence="5 10" id="KW-1133">Transmembrane helix</keyword>
<protein>
    <submittedName>
        <fullName evidence="14">Methyl-accepting chemotaxis protein</fullName>
    </submittedName>
</protein>
<dbReference type="InterPro" id="IPR003660">
    <property type="entry name" value="HAMP_dom"/>
</dbReference>
<dbReference type="STRING" id="487184.SAMN05216421_1749"/>
<dbReference type="GO" id="GO:0005886">
    <property type="term" value="C:plasma membrane"/>
    <property type="evidence" value="ECO:0007669"/>
    <property type="project" value="UniProtKB-SubCell"/>
</dbReference>
<dbReference type="PROSITE" id="PS50192">
    <property type="entry name" value="T_SNARE"/>
    <property type="match status" value="1"/>
</dbReference>
<evidence type="ECO:0000256" key="8">
    <source>
        <dbReference type="ARBA" id="ARBA00029447"/>
    </source>
</evidence>
<keyword evidence="2" id="KW-0145">Chemotaxis</keyword>
<evidence type="ECO:0000313" key="15">
    <source>
        <dbReference type="Proteomes" id="UP000243207"/>
    </source>
</evidence>
<feature type="domain" description="Methyl-accepting transducer" evidence="11">
    <location>
        <begin position="268"/>
        <end position="504"/>
    </location>
</feature>
<dbReference type="InterPro" id="IPR000727">
    <property type="entry name" value="T_SNARE_dom"/>
</dbReference>
<keyword evidence="6 10" id="KW-0472">Membrane</keyword>
<evidence type="ECO:0000259" key="11">
    <source>
        <dbReference type="PROSITE" id="PS50111"/>
    </source>
</evidence>
<evidence type="ECO:0000313" key="14">
    <source>
        <dbReference type="EMBL" id="SDS56107.1"/>
    </source>
</evidence>
<dbReference type="Pfam" id="PF00015">
    <property type="entry name" value="MCPsignal"/>
    <property type="match status" value="1"/>
</dbReference>
<dbReference type="PROSITE" id="PS50111">
    <property type="entry name" value="CHEMOTAXIS_TRANSDUC_2"/>
    <property type="match status" value="1"/>
</dbReference>